<sequence length="51" mass="5474">SAHPSTYLKDTLRSSVYTITEVSFRHLVAETRKPGSISTMSSSLTPSASST</sequence>
<accession>A0ABD1Z6X4</accession>
<organism evidence="1 2">
    <name type="scientific">Riccia fluitans</name>
    <dbReference type="NCBI Taxonomy" id="41844"/>
    <lineage>
        <taxon>Eukaryota</taxon>
        <taxon>Viridiplantae</taxon>
        <taxon>Streptophyta</taxon>
        <taxon>Embryophyta</taxon>
        <taxon>Marchantiophyta</taxon>
        <taxon>Marchantiopsida</taxon>
        <taxon>Marchantiidae</taxon>
        <taxon>Marchantiales</taxon>
        <taxon>Ricciaceae</taxon>
        <taxon>Riccia</taxon>
    </lineage>
</organism>
<dbReference type="Proteomes" id="UP001605036">
    <property type="component" value="Unassembled WGS sequence"/>
</dbReference>
<keyword evidence="2" id="KW-1185">Reference proteome</keyword>
<dbReference type="EMBL" id="JBHFFA010000002">
    <property type="protein sequence ID" value="KAL2643411.1"/>
    <property type="molecule type" value="Genomic_DNA"/>
</dbReference>
<comment type="caution">
    <text evidence="1">The sequence shown here is derived from an EMBL/GenBank/DDBJ whole genome shotgun (WGS) entry which is preliminary data.</text>
</comment>
<reference evidence="1 2" key="1">
    <citation type="submission" date="2024-09" db="EMBL/GenBank/DDBJ databases">
        <title>Chromosome-scale assembly of Riccia fluitans.</title>
        <authorList>
            <person name="Paukszto L."/>
            <person name="Sawicki J."/>
            <person name="Karawczyk K."/>
            <person name="Piernik-Szablinska J."/>
            <person name="Szczecinska M."/>
            <person name="Mazdziarz M."/>
        </authorList>
    </citation>
    <scope>NUCLEOTIDE SEQUENCE [LARGE SCALE GENOMIC DNA]</scope>
    <source>
        <strain evidence="1">Rf_01</strain>
        <tissue evidence="1">Aerial parts of the thallus</tissue>
    </source>
</reference>
<gene>
    <name evidence="1" type="ORF">R1flu_010998</name>
</gene>
<evidence type="ECO:0000313" key="2">
    <source>
        <dbReference type="Proteomes" id="UP001605036"/>
    </source>
</evidence>
<feature type="non-terminal residue" evidence="1">
    <location>
        <position position="51"/>
    </location>
</feature>
<dbReference type="AlphaFoldDB" id="A0ABD1Z6X4"/>
<protein>
    <submittedName>
        <fullName evidence="1">Uncharacterized protein</fullName>
    </submittedName>
</protein>
<proteinExistence type="predicted"/>
<evidence type="ECO:0000313" key="1">
    <source>
        <dbReference type="EMBL" id="KAL2643411.1"/>
    </source>
</evidence>
<feature type="non-terminal residue" evidence="1">
    <location>
        <position position="1"/>
    </location>
</feature>
<name>A0ABD1Z6X4_9MARC</name>